<organism evidence="1 2">
    <name type="scientific">Coccidioides immitis RMSCC 2394</name>
    <dbReference type="NCBI Taxonomy" id="404692"/>
    <lineage>
        <taxon>Eukaryota</taxon>
        <taxon>Fungi</taxon>
        <taxon>Dikarya</taxon>
        <taxon>Ascomycota</taxon>
        <taxon>Pezizomycotina</taxon>
        <taxon>Eurotiomycetes</taxon>
        <taxon>Eurotiomycetidae</taxon>
        <taxon>Onygenales</taxon>
        <taxon>Onygenaceae</taxon>
        <taxon>Coccidioides</taxon>
    </lineage>
</organism>
<protein>
    <submittedName>
        <fullName evidence="1">Uncharacterized protein</fullName>
    </submittedName>
</protein>
<proteinExistence type="predicted"/>
<evidence type="ECO:0000313" key="2">
    <source>
        <dbReference type="Proteomes" id="UP000054565"/>
    </source>
</evidence>
<dbReference type="AlphaFoldDB" id="A0A0J7BHI6"/>
<gene>
    <name evidence="1" type="ORF">CIRG_09015</name>
</gene>
<reference evidence="2" key="1">
    <citation type="journal article" date="2010" name="Genome Res.">
        <title>Population genomic sequencing of Coccidioides fungi reveals recent hybridization and transposon control.</title>
        <authorList>
            <person name="Neafsey D.E."/>
            <person name="Barker B.M."/>
            <person name="Sharpton T.J."/>
            <person name="Stajich J.E."/>
            <person name="Park D.J."/>
            <person name="Whiston E."/>
            <person name="Hung C.-Y."/>
            <person name="McMahan C."/>
            <person name="White J."/>
            <person name="Sykes S."/>
            <person name="Heiman D."/>
            <person name="Young S."/>
            <person name="Zeng Q."/>
            <person name="Abouelleil A."/>
            <person name="Aftuck L."/>
            <person name="Bessette D."/>
            <person name="Brown A."/>
            <person name="FitzGerald M."/>
            <person name="Lui A."/>
            <person name="Macdonald J.P."/>
            <person name="Priest M."/>
            <person name="Orbach M.J."/>
            <person name="Galgiani J.N."/>
            <person name="Kirkland T.N."/>
            <person name="Cole G.T."/>
            <person name="Birren B.W."/>
            <person name="Henn M.R."/>
            <person name="Taylor J.W."/>
            <person name="Rounsley S.D."/>
        </authorList>
    </citation>
    <scope>NUCLEOTIDE SEQUENCE [LARGE SCALE GENOMIC DNA]</scope>
    <source>
        <strain evidence="2">RMSCC 2394</strain>
    </source>
</reference>
<name>A0A0J7BHI6_COCIT</name>
<accession>A0A0J7BHI6</accession>
<dbReference type="EMBL" id="DS028100">
    <property type="protein sequence ID" value="KMP09782.1"/>
    <property type="molecule type" value="Genomic_DNA"/>
</dbReference>
<sequence length="138" mass="15568">MARLSDHANESASPKFSPIRQPSPIKLYLWRPATSKRPARACWATKPRWKRLSSPFLLRVALSTYEKEKLVQMADLRGTVSYGARKTVRPKTKCTGLCILRTEFKDSGKSTISSESLVDREVARDTALDFILLGNLKT</sequence>
<dbReference type="Proteomes" id="UP000054565">
    <property type="component" value="Unassembled WGS sequence"/>
</dbReference>
<evidence type="ECO:0000313" key="1">
    <source>
        <dbReference type="EMBL" id="KMP09782.1"/>
    </source>
</evidence>